<proteinExistence type="predicted"/>
<keyword evidence="2 5" id="KW-0812">Transmembrane</keyword>
<dbReference type="AlphaFoldDB" id="A0A1G9AT13"/>
<evidence type="ECO:0000256" key="5">
    <source>
        <dbReference type="SAM" id="Phobius"/>
    </source>
</evidence>
<dbReference type="RefSeq" id="WP_093215171.1">
    <property type="nucleotide sequence ID" value="NZ_FNFL01000004.1"/>
</dbReference>
<evidence type="ECO:0000256" key="2">
    <source>
        <dbReference type="ARBA" id="ARBA00022692"/>
    </source>
</evidence>
<dbReference type="GO" id="GO:0012505">
    <property type="term" value="C:endomembrane system"/>
    <property type="evidence" value="ECO:0007669"/>
    <property type="project" value="UniProtKB-SubCell"/>
</dbReference>
<dbReference type="InterPro" id="IPR016941">
    <property type="entry name" value="UCP029962"/>
</dbReference>
<dbReference type="Proteomes" id="UP000198694">
    <property type="component" value="Unassembled WGS sequence"/>
</dbReference>
<evidence type="ECO:0000259" key="6">
    <source>
        <dbReference type="Pfam" id="PF06803"/>
    </source>
</evidence>
<reference evidence="7 8" key="1">
    <citation type="submission" date="2016-10" db="EMBL/GenBank/DDBJ databases">
        <authorList>
            <person name="de Groot N.N."/>
        </authorList>
    </citation>
    <scope>NUCLEOTIDE SEQUENCE [LARGE SCALE GENOMIC DNA]</scope>
    <source>
        <strain evidence="7 8">CGMCC 1.6502</strain>
    </source>
</reference>
<keyword evidence="8" id="KW-1185">Reference proteome</keyword>
<protein>
    <recommendedName>
        <fullName evidence="6">DUF1232 domain-containing protein</fullName>
    </recommendedName>
</protein>
<evidence type="ECO:0000256" key="1">
    <source>
        <dbReference type="ARBA" id="ARBA00004127"/>
    </source>
</evidence>
<dbReference type="InterPro" id="IPR010652">
    <property type="entry name" value="DUF1232"/>
</dbReference>
<feature type="domain" description="DUF1232" evidence="6">
    <location>
        <begin position="37"/>
        <end position="70"/>
    </location>
</feature>
<feature type="transmembrane region" description="Helical" evidence="5">
    <location>
        <begin position="32"/>
        <end position="50"/>
    </location>
</feature>
<comment type="subcellular location">
    <subcellularLocation>
        <location evidence="1">Endomembrane system</location>
        <topology evidence="1">Multi-pass membrane protein</topology>
    </subcellularLocation>
</comment>
<evidence type="ECO:0000256" key="4">
    <source>
        <dbReference type="ARBA" id="ARBA00023136"/>
    </source>
</evidence>
<dbReference type="STRING" id="407036.SAMN05216243_2707"/>
<keyword evidence="3 5" id="KW-1133">Transmembrane helix</keyword>
<gene>
    <name evidence="7" type="ORF">SAMN05216243_2707</name>
</gene>
<dbReference type="EMBL" id="FNFL01000004">
    <property type="protein sequence ID" value="SDK30401.1"/>
    <property type="molecule type" value="Genomic_DNA"/>
</dbReference>
<dbReference type="OrthoDB" id="2679475at2"/>
<sequence length="93" mass="10732">MIRFVRRLKFLVNFKKSLPFLRDFFLSKEVKVKTKIFSLLLMVGYILFPFDIIPDFLIVFGVIDDVAVAGLILQQMVKMAPESLKVKHGLAKT</sequence>
<evidence type="ECO:0000256" key="3">
    <source>
        <dbReference type="ARBA" id="ARBA00022989"/>
    </source>
</evidence>
<accession>A0A1G9AT13</accession>
<evidence type="ECO:0000313" key="7">
    <source>
        <dbReference type="EMBL" id="SDK30401.1"/>
    </source>
</evidence>
<keyword evidence="4 5" id="KW-0472">Membrane</keyword>
<evidence type="ECO:0000313" key="8">
    <source>
        <dbReference type="Proteomes" id="UP000198694"/>
    </source>
</evidence>
<organism evidence="7 8">
    <name type="scientific">Sediminibacillus albus</name>
    <dbReference type="NCBI Taxonomy" id="407036"/>
    <lineage>
        <taxon>Bacteria</taxon>
        <taxon>Bacillati</taxon>
        <taxon>Bacillota</taxon>
        <taxon>Bacilli</taxon>
        <taxon>Bacillales</taxon>
        <taxon>Bacillaceae</taxon>
        <taxon>Sediminibacillus</taxon>
    </lineage>
</organism>
<dbReference type="PIRSF" id="PIRSF029962">
    <property type="entry name" value="UCP029962"/>
    <property type="match status" value="1"/>
</dbReference>
<dbReference type="Pfam" id="PF06803">
    <property type="entry name" value="DUF1232"/>
    <property type="match status" value="1"/>
</dbReference>
<name>A0A1G9AT13_9BACI</name>